<accession>A0ABD3IPK9</accession>
<dbReference type="PANTHER" id="PTHR47988">
    <property type="entry name" value="SOMATIC EMBRYOGENESIS RECEPTOR KINASE 1"/>
    <property type="match status" value="1"/>
</dbReference>
<keyword evidence="3" id="KW-0732">Signal</keyword>
<evidence type="ECO:0000313" key="9">
    <source>
        <dbReference type="Proteomes" id="UP001634007"/>
    </source>
</evidence>
<evidence type="ECO:0000256" key="2">
    <source>
        <dbReference type="ARBA" id="ARBA00022614"/>
    </source>
</evidence>
<dbReference type="InterPro" id="IPR001611">
    <property type="entry name" value="Leu-rich_rpt"/>
</dbReference>
<comment type="subcellular location">
    <subcellularLocation>
        <location evidence="1">Membrane</location>
    </subcellularLocation>
</comment>
<dbReference type="Proteomes" id="UP001634007">
    <property type="component" value="Unassembled WGS sequence"/>
</dbReference>
<keyword evidence="5 6" id="KW-0472">Membrane</keyword>
<keyword evidence="9" id="KW-1185">Reference proteome</keyword>
<dbReference type="InterPro" id="IPR013210">
    <property type="entry name" value="LRR_N_plant-typ"/>
</dbReference>
<evidence type="ECO:0000256" key="5">
    <source>
        <dbReference type="ARBA" id="ARBA00023136"/>
    </source>
</evidence>
<name>A0ABD3IPK9_EUCGL</name>
<dbReference type="GO" id="GO:0016020">
    <property type="term" value="C:membrane"/>
    <property type="evidence" value="ECO:0007669"/>
    <property type="project" value="UniProtKB-SubCell"/>
</dbReference>
<keyword evidence="6" id="KW-0812">Transmembrane</keyword>
<feature type="domain" description="Leucine-rich repeat-containing N-terminal plant-type" evidence="7">
    <location>
        <begin position="52"/>
        <end position="87"/>
    </location>
</feature>
<dbReference type="Gene3D" id="3.80.10.10">
    <property type="entry name" value="Ribonuclease Inhibitor"/>
    <property type="match status" value="2"/>
</dbReference>
<dbReference type="AlphaFoldDB" id="A0ABD3IPK9"/>
<evidence type="ECO:0000259" key="7">
    <source>
        <dbReference type="Pfam" id="PF08263"/>
    </source>
</evidence>
<proteinExistence type="predicted"/>
<reference evidence="8 9" key="1">
    <citation type="submission" date="2024-11" db="EMBL/GenBank/DDBJ databases">
        <title>Chromosome-level genome assembly of Eucalyptus globulus Labill. provides insights into its genome evolution.</title>
        <authorList>
            <person name="Li X."/>
        </authorList>
    </citation>
    <scope>NUCLEOTIDE SEQUENCE [LARGE SCALE GENOMIC DNA]</scope>
    <source>
        <strain evidence="8">CL2024</strain>
        <tissue evidence="8">Fresh tender leaves</tissue>
    </source>
</reference>
<dbReference type="Pfam" id="PF08263">
    <property type="entry name" value="LRRNT_2"/>
    <property type="match status" value="1"/>
</dbReference>
<keyword evidence="6" id="KW-1133">Transmembrane helix</keyword>
<protein>
    <recommendedName>
        <fullName evidence="7">Leucine-rich repeat-containing N-terminal plant-type domain-containing protein</fullName>
    </recommendedName>
</protein>
<organism evidence="8 9">
    <name type="scientific">Eucalyptus globulus</name>
    <name type="common">Tasmanian blue gum</name>
    <dbReference type="NCBI Taxonomy" id="34317"/>
    <lineage>
        <taxon>Eukaryota</taxon>
        <taxon>Viridiplantae</taxon>
        <taxon>Streptophyta</taxon>
        <taxon>Embryophyta</taxon>
        <taxon>Tracheophyta</taxon>
        <taxon>Spermatophyta</taxon>
        <taxon>Magnoliopsida</taxon>
        <taxon>eudicotyledons</taxon>
        <taxon>Gunneridae</taxon>
        <taxon>Pentapetalae</taxon>
        <taxon>rosids</taxon>
        <taxon>malvids</taxon>
        <taxon>Myrtales</taxon>
        <taxon>Myrtaceae</taxon>
        <taxon>Myrtoideae</taxon>
        <taxon>Eucalypteae</taxon>
        <taxon>Eucalyptus</taxon>
    </lineage>
</organism>
<dbReference type="SUPFAM" id="SSF52058">
    <property type="entry name" value="L domain-like"/>
    <property type="match status" value="1"/>
</dbReference>
<evidence type="ECO:0000256" key="4">
    <source>
        <dbReference type="ARBA" id="ARBA00022737"/>
    </source>
</evidence>
<evidence type="ECO:0000256" key="1">
    <source>
        <dbReference type="ARBA" id="ARBA00004370"/>
    </source>
</evidence>
<evidence type="ECO:0000256" key="6">
    <source>
        <dbReference type="SAM" id="Phobius"/>
    </source>
</evidence>
<dbReference type="Pfam" id="PF00560">
    <property type="entry name" value="LRR_1"/>
    <property type="match status" value="4"/>
</dbReference>
<sequence length="267" mass="29215">MVSSFLSSTQSPLDVFFFSLFLVGTTSFHGAGVSASFTSFSTIHMTKNKDGAKALLNWKSTLDNHSRSLLSSWHDDNPCSFTGVACDDFGAIAHLNLSCLGLRGTLDGLDFSRLTSVVSFELTNNSIYGFIPSSIGNLSKLNSLDLCFNELSGYIPPSLGMLKSLHYFKLCPNNLSGHIPREIGQLDSLLGLDFSMNKFIGPILISLGNLSSLIYLYLWKNQLSGPIPASLGKLGNLIELSISRNNISGYILREIGDLRNLKILYIW</sequence>
<keyword evidence="2" id="KW-0433">Leucine-rich repeat</keyword>
<evidence type="ECO:0000256" key="3">
    <source>
        <dbReference type="ARBA" id="ARBA00022729"/>
    </source>
</evidence>
<evidence type="ECO:0000313" key="8">
    <source>
        <dbReference type="EMBL" id="KAL3716191.1"/>
    </source>
</evidence>
<keyword evidence="4" id="KW-0677">Repeat</keyword>
<dbReference type="EMBL" id="JBJKBG010000011">
    <property type="protein sequence ID" value="KAL3716191.1"/>
    <property type="molecule type" value="Genomic_DNA"/>
</dbReference>
<gene>
    <name evidence="8" type="ORF">ACJRO7_007883</name>
</gene>
<comment type="caution">
    <text evidence="8">The sequence shown here is derived from an EMBL/GenBank/DDBJ whole genome shotgun (WGS) entry which is preliminary data.</text>
</comment>
<feature type="transmembrane region" description="Helical" evidence="6">
    <location>
        <begin position="15"/>
        <end position="40"/>
    </location>
</feature>
<dbReference type="FunFam" id="3.80.10.10:FF:000400">
    <property type="entry name" value="Nuclear pore complex protein NUP107"/>
    <property type="match status" value="1"/>
</dbReference>
<dbReference type="InterPro" id="IPR032675">
    <property type="entry name" value="LRR_dom_sf"/>
</dbReference>